<evidence type="ECO:0000256" key="1">
    <source>
        <dbReference type="SAM" id="MobiDB-lite"/>
    </source>
</evidence>
<feature type="compositionally biased region" description="Low complexity" evidence="1">
    <location>
        <begin position="46"/>
        <end position="60"/>
    </location>
</feature>
<comment type="caution">
    <text evidence="3">The sequence shown here is derived from an EMBL/GenBank/DDBJ whole genome shotgun (WGS) entry which is preliminary data.</text>
</comment>
<organism evidence="3 4">
    <name type="scientific">Paenibacillus methanolicus</name>
    <dbReference type="NCBI Taxonomy" id="582686"/>
    <lineage>
        <taxon>Bacteria</taxon>
        <taxon>Bacillati</taxon>
        <taxon>Bacillota</taxon>
        <taxon>Bacilli</taxon>
        <taxon>Bacillales</taxon>
        <taxon>Paenibacillaceae</taxon>
        <taxon>Paenibacillus</taxon>
    </lineage>
</organism>
<reference evidence="3 4" key="1">
    <citation type="submission" date="2019-07" db="EMBL/GenBank/DDBJ databases">
        <title>Genomic Encyclopedia of Type Strains, Phase III (KMG-III): the genomes of soil and plant-associated and newly described type strains.</title>
        <authorList>
            <person name="Whitman W."/>
        </authorList>
    </citation>
    <scope>NUCLEOTIDE SEQUENCE [LARGE SCALE GENOMIC DNA]</scope>
    <source>
        <strain evidence="3 4">BL24</strain>
    </source>
</reference>
<dbReference type="PROSITE" id="PS51257">
    <property type="entry name" value="PROKAR_LIPOPROTEIN"/>
    <property type="match status" value="1"/>
</dbReference>
<feature type="signal peptide" evidence="2">
    <location>
        <begin position="1"/>
        <end position="25"/>
    </location>
</feature>
<keyword evidence="2" id="KW-0732">Signal</keyword>
<dbReference type="CDD" id="cd13580">
    <property type="entry name" value="PBP2_AlgQ_like_1"/>
    <property type="match status" value="1"/>
</dbReference>
<dbReference type="AlphaFoldDB" id="A0A5S5BWP4"/>
<name>A0A5S5BWP4_9BACL</name>
<evidence type="ECO:0000256" key="2">
    <source>
        <dbReference type="SAM" id="SignalP"/>
    </source>
</evidence>
<evidence type="ECO:0000313" key="3">
    <source>
        <dbReference type="EMBL" id="TYP70560.1"/>
    </source>
</evidence>
<feature type="region of interest" description="Disordered" evidence="1">
    <location>
        <begin position="34"/>
        <end position="60"/>
    </location>
</feature>
<evidence type="ECO:0000313" key="4">
    <source>
        <dbReference type="Proteomes" id="UP000323257"/>
    </source>
</evidence>
<dbReference type="RefSeq" id="WP_187434418.1">
    <property type="nucleotide sequence ID" value="NZ_VNHS01000011.1"/>
</dbReference>
<accession>A0A5S5BWP4</accession>
<sequence>MVFRWQRMLSVSLVAALSLSLAACAGNNNGGNEPANNGGNSGGNAGAEANAGSGEAASNANVDETGWDGKKYAEPVTLTTVKGVGTNYYFKSGETMENNVLQKYMKDNLGIDVKYDWIVTDTNDAYKTKLRLMLSSGEKMPDVITYRGDMETVNMLIDSGQFMDVGELFDKYAGEAYKTGVALNPDTWLPVTRDGQRMALPVLDYAYNDDMLLWLRQDWMDKLGLQAPKTVADFEAIMDAFVNKDPDGNGKSDTIGLATGFKNTYLGWMSDISWLFGAYGTLPGQWNKGADGALSYGSVDPAAKQALSTLKTWMDKGYISKDSGIKDEVSGSELFTKGQAGAIVGRNWLPDWPFGDLLNNVPGAKYKGYPLPAGPDGKIGAQSGNPSVNGWMLINKDAKNPEALLRYYNFFFENWANPQAGSEFENGFAEGYDWAKLPDGTITKDPAKDPDLFPDYADRTHLVEPIYYSLTFEGARIPSLYADTMIKLASGGTPETPYEKQTAGVRKPENIEAMKIVLDQKDIRMKNYFQGPLTETMKQKNELLNKLINQAYSKIIYGQSPIDEFDTMVANWKKSGGDQITTEVNEWFQSASGK</sequence>
<dbReference type="EMBL" id="VNHS01000011">
    <property type="protein sequence ID" value="TYP70560.1"/>
    <property type="molecule type" value="Genomic_DNA"/>
</dbReference>
<dbReference type="SUPFAM" id="SSF53850">
    <property type="entry name" value="Periplasmic binding protein-like II"/>
    <property type="match status" value="1"/>
</dbReference>
<gene>
    <name evidence="3" type="ORF">BCM02_11165</name>
</gene>
<proteinExistence type="predicted"/>
<keyword evidence="4" id="KW-1185">Reference proteome</keyword>
<dbReference type="Gene3D" id="3.40.190.10">
    <property type="entry name" value="Periplasmic binding protein-like II"/>
    <property type="match status" value="3"/>
</dbReference>
<dbReference type="Proteomes" id="UP000323257">
    <property type="component" value="Unassembled WGS sequence"/>
</dbReference>
<feature type="chain" id="PRO_5039257504" evidence="2">
    <location>
        <begin position="26"/>
        <end position="594"/>
    </location>
</feature>
<protein>
    <submittedName>
        <fullName evidence="3">Putative aldouronate transport system substrate-binding protein</fullName>
    </submittedName>
</protein>